<dbReference type="AlphaFoldDB" id="D2EGR1"/>
<feature type="transmembrane region" description="Helical" evidence="1">
    <location>
        <begin position="98"/>
        <end position="121"/>
    </location>
</feature>
<reference evidence="2 3" key="1">
    <citation type="journal article" date="2010" name="Proc. Natl. Acad. Sci. U.S.A.">
        <title>Enigmatic, ultrasmall, uncultivated Archaea.</title>
        <authorList>
            <person name="Baker B.J."/>
            <person name="Comolli L.R."/>
            <person name="Dick G.J."/>
            <person name="Hauser L.J."/>
            <person name="Hyatt D."/>
            <person name="Dill B.D."/>
            <person name="Land M.L."/>
            <person name="Verberkmoes N.C."/>
            <person name="Hettich R.L."/>
            <person name="Banfield J.F."/>
        </authorList>
    </citation>
    <scope>NUCLEOTIDE SEQUENCE [LARGE SCALE GENOMIC DNA]</scope>
</reference>
<keyword evidence="1" id="KW-0472">Membrane</keyword>
<keyword evidence="1" id="KW-0812">Transmembrane</keyword>
<proteinExistence type="predicted"/>
<sequence length="131" mass="14646">MPFFIASITAIILSIFIVPSPINIFIAVGIFMIFSIRFVFLVANNLMYIQEDVSKLTEGDWLAESPKDTDGKKIVPERNTGLTKIDIQKLKEKDIKSVTIKIGLPFVPGIFFAVLITILVGNPFLQLFTIL</sequence>
<dbReference type="EMBL" id="GG730077">
    <property type="protein sequence ID" value="EEZ92481.1"/>
    <property type="molecule type" value="Genomic_DNA"/>
</dbReference>
<accession>D2EGR1</accession>
<name>D2EGR1_PARA4</name>
<keyword evidence="1" id="KW-1133">Transmembrane helix</keyword>
<evidence type="ECO:0000313" key="3">
    <source>
        <dbReference type="Proteomes" id="UP000009375"/>
    </source>
</evidence>
<feature type="transmembrane region" description="Helical" evidence="1">
    <location>
        <begin position="6"/>
        <end position="34"/>
    </location>
</feature>
<dbReference type="Proteomes" id="UP000009375">
    <property type="component" value="Unassembled WGS sequence"/>
</dbReference>
<evidence type="ECO:0000256" key="1">
    <source>
        <dbReference type="SAM" id="Phobius"/>
    </source>
</evidence>
<protein>
    <submittedName>
        <fullName evidence="2">Uncharacterized protein</fullName>
    </submittedName>
</protein>
<gene>
    <name evidence="2" type="ORF">BJBARM4_0963</name>
</gene>
<evidence type="ECO:0000313" key="2">
    <source>
        <dbReference type="EMBL" id="EEZ92481.1"/>
    </source>
</evidence>
<organism evidence="2 3">
    <name type="scientific">Candidatus Parvarchaeum acidiphilum ARMAN-4</name>
    <dbReference type="NCBI Taxonomy" id="662760"/>
    <lineage>
        <taxon>Archaea</taxon>
        <taxon>Candidatus Parvarchaeota</taxon>
        <taxon>Candidatus Parvarchaeum</taxon>
    </lineage>
</organism>